<comment type="cofactor">
    <cofactor evidence="2">
        <name>heme</name>
        <dbReference type="ChEBI" id="CHEBI:30413"/>
    </cofactor>
</comment>
<name>A0AAV9Q075_9PEZI</name>
<dbReference type="PRINTS" id="PR00385">
    <property type="entry name" value="P450"/>
</dbReference>
<keyword evidence="4" id="KW-1185">Reference proteome</keyword>
<dbReference type="InterPro" id="IPR002401">
    <property type="entry name" value="Cyt_P450_E_grp-I"/>
</dbReference>
<dbReference type="Gene3D" id="1.10.630.10">
    <property type="entry name" value="Cytochrome P450"/>
    <property type="match status" value="1"/>
</dbReference>
<keyword evidence="2" id="KW-0349">Heme</keyword>
<dbReference type="AlphaFoldDB" id="A0AAV9Q075"/>
<dbReference type="EMBL" id="JAXLQG010000014">
    <property type="protein sequence ID" value="KAK5533005.1"/>
    <property type="molecule type" value="Genomic_DNA"/>
</dbReference>
<evidence type="ECO:0000313" key="4">
    <source>
        <dbReference type="Proteomes" id="UP001345827"/>
    </source>
</evidence>
<dbReference type="Proteomes" id="UP001345827">
    <property type="component" value="Unassembled WGS sequence"/>
</dbReference>
<dbReference type="PRINTS" id="PR00463">
    <property type="entry name" value="EP450I"/>
</dbReference>
<dbReference type="InterPro" id="IPR001128">
    <property type="entry name" value="Cyt_P450"/>
</dbReference>
<dbReference type="GO" id="GO:0004497">
    <property type="term" value="F:monooxygenase activity"/>
    <property type="evidence" value="ECO:0007669"/>
    <property type="project" value="InterPro"/>
</dbReference>
<reference evidence="3 4" key="1">
    <citation type="submission" date="2023-06" db="EMBL/GenBank/DDBJ databases">
        <title>Black Yeasts Isolated from many extreme environments.</title>
        <authorList>
            <person name="Coleine C."/>
            <person name="Stajich J.E."/>
            <person name="Selbmann L."/>
        </authorList>
    </citation>
    <scope>NUCLEOTIDE SEQUENCE [LARGE SCALE GENOMIC DNA]</scope>
    <source>
        <strain evidence="3 4">CCFEE 5887</strain>
    </source>
</reference>
<protein>
    <recommendedName>
        <fullName evidence="5">Cytochrome P450</fullName>
    </recommendedName>
</protein>
<proteinExistence type="inferred from homology"/>
<dbReference type="GO" id="GO:0020037">
    <property type="term" value="F:heme binding"/>
    <property type="evidence" value="ECO:0007669"/>
    <property type="project" value="InterPro"/>
</dbReference>
<feature type="binding site" description="axial binding residue" evidence="2">
    <location>
        <position position="132"/>
    </location>
    <ligand>
        <name>heme</name>
        <dbReference type="ChEBI" id="CHEBI:30413"/>
    </ligand>
    <ligandPart>
        <name>Fe</name>
        <dbReference type="ChEBI" id="CHEBI:18248"/>
    </ligandPart>
</feature>
<dbReference type="GO" id="GO:0016705">
    <property type="term" value="F:oxidoreductase activity, acting on paired donors, with incorporation or reduction of molecular oxygen"/>
    <property type="evidence" value="ECO:0007669"/>
    <property type="project" value="InterPro"/>
</dbReference>
<comment type="similarity">
    <text evidence="1">Belongs to the cytochrome P450 family.</text>
</comment>
<dbReference type="PANTHER" id="PTHR24305:SF166">
    <property type="entry name" value="CYTOCHROME P450 12A4, MITOCHONDRIAL-RELATED"/>
    <property type="match status" value="1"/>
</dbReference>
<dbReference type="SUPFAM" id="SSF48264">
    <property type="entry name" value="Cytochrome P450"/>
    <property type="match status" value="1"/>
</dbReference>
<dbReference type="Pfam" id="PF00067">
    <property type="entry name" value="p450"/>
    <property type="match status" value="1"/>
</dbReference>
<dbReference type="InterPro" id="IPR036396">
    <property type="entry name" value="Cyt_P450_sf"/>
</dbReference>
<organism evidence="3 4">
    <name type="scientific">Vermiconidia calcicola</name>
    <dbReference type="NCBI Taxonomy" id="1690605"/>
    <lineage>
        <taxon>Eukaryota</taxon>
        <taxon>Fungi</taxon>
        <taxon>Dikarya</taxon>
        <taxon>Ascomycota</taxon>
        <taxon>Pezizomycotina</taxon>
        <taxon>Dothideomycetes</taxon>
        <taxon>Dothideomycetidae</taxon>
        <taxon>Mycosphaerellales</taxon>
        <taxon>Extremaceae</taxon>
        <taxon>Vermiconidia</taxon>
    </lineage>
</organism>
<keyword evidence="2" id="KW-0408">Iron</keyword>
<comment type="caution">
    <text evidence="3">The sequence shown here is derived from an EMBL/GenBank/DDBJ whole genome shotgun (WGS) entry which is preliminary data.</text>
</comment>
<evidence type="ECO:0000256" key="1">
    <source>
        <dbReference type="ARBA" id="ARBA00010617"/>
    </source>
</evidence>
<dbReference type="GO" id="GO:0005506">
    <property type="term" value="F:iron ion binding"/>
    <property type="evidence" value="ECO:0007669"/>
    <property type="project" value="InterPro"/>
</dbReference>
<accession>A0AAV9Q075</accession>
<dbReference type="PANTHER" id="PTHR24305">
    <property type="entry name" value="CYTOCHROME P450"/>
    <property type="match status" value="1"/>
</dbReference>
<evidence type="ECO:0000256" key="2">
    <source>
        <dbReference type="PIRSR" id="PIRSR602401-1"/>
    </source>
</evidence>
<sequence length="191" mass="22028">MLAKHPDIQSKLREEIRSRMPFLFDPEAREVEENIEKADVDLLPYLEDVCKESLRYIPSIPMTVRKTIADDTLAGYFIPAGTTVYLMANTINRLPMYWGETANKFDPSRWRDLPDTYTTNAFMTFLQGPRGCVGRKFAEVEMKTILCSLLSKFTFEPDSSVQDPEELKMWRLVLRPRDGVSLKVSPLEQQA</sequence>
<dbReference type="InterPro" id="IPR050121">
    <property type="entry name" value="Cytochrome_P450_monoxygenase"/>
</dbReference>
<evidence type="ECO:0000313" key="3">
    <source>
        <dbReference type="EMBL" id="KAK5533005.1"/>
    </source>
</evidence>
<keyword evidence="2" id="KW-0479">Metal-binding</keyword>
<evidence type="ECO:0008006" key="5">
    <source>
        <dbReference type="Google" id="ProtNLM"/>
    </source>
</evidence>
<gene>
    <name evidence="3" type="ORF">LTR25_007710</name>
</gene>